<protein>
    <submittedName>
        <fullName evidence="1">Uncharacterized protein</fullName>
    </submittedName>
</protein>
<dbReference type="EMBL" id="VBVZ01000171">
    <property type="protein sequence ID" value="TLG91359.1"/>
    <property type="molecule type" value="Genomic_DNA"/>
</dbReference>
<comment type="caution">
    <text evidence="1">The sequence shown here is derived from an EMBL/GenBank/DDBJ whole genome shotgun (WGS) entry which is preliminary data.</text>
</comment>
<reference evidence="1 2" key="1">
    <citation type="submission" date="2019-05" db="EMBL/GenBank/DDBJ databases">
        <title>Pseudomonas edaphica sp. nov., isolated from rhizospheric soil of Cistus ladanifer L. in Spain.</title>
        <authorList>
            <person name="Peix A."/>
        </authorList>
    </citation>
    <scope>NUCLEOTIDE SEQUENCE [LARGE SCALE GENOMIC DNA]</scope>
    <source>
        <strain evidence="1 2">RD25</strain>
    </source>
</reference>
<keyword evidence="2" id="KW-1185">Reference proteome</keyword>
<dbReference type="Proteomes" id="UP000304941">
    <property type="component" value="Unassembled WGS sequence"/>
</dbReference>
<sequence>MAQPSKISYEEAIAGLEVEKHWDAGDSIEWVQTSVKQWPSSFKFRTALLVGNVRPEGLFLQLDYKPSLIQDVPDKLYMTLLVNNARVFGIDENGSANHVNKVGIGKEFFMQKISHPHIHLPVPEASYGYIEPLEAQPVSSLWQVFLSRANIIGAPPINLPTENDEPQMRLI</sequence>
<gene>
    <name evidence="1" type="ORF">FEM54_13560</name>
</gene>
<dbReference type="RefSeq" id="WP_138451369.1">
    <property type="nucleotide sequence ID" value="NZ_VBVZ01000171.1"/>
</dbReference>
<proteinExistence type="predicted"/>
<name>A0ABY2U5J9_9PSED</name>
<evidence type="ECO:0000313" key="2">
    <source>
        <dbReference type="Proteomes" id="UP000304941"/>
    </source>
</evidence>
<accession>A0ABY2U5J9</accession>
<evidence type="ECO:0000313" key="1">
    <source>
        <dbReference type="EMBL" id="TLG91359.1"/>
    </source>
</evidence>
<organism evidence="1 2">
    <name type="scientific">Pseudomonas edaphica</name>
    <dbReference type="NCBI Taxonomy" id="2006980"/>
    <lineage>
        <taxon>Bacteria</taxon>
        <taxon>Pseudomonadati</taxon>
        <taxon>Pseudomonadota</taxon>
        <taxon>Gammaproteobacteria</taxon>
        <taxon>Pseudomonadales</taxon>
        <taxon>Pseudomonadaceae</taxon>
        <taxon>Pseudomonas</taxon>
    </lineage>
</organism>